<dbReference type="Gene3D" id="2.90.10.10">
    <property type="entry name" value="Bulb-type lectin domain"/>
    <property type="match status" value="1"/>
</dbReference>
<sequence length="218" mass="23684">MRPVLFAIALLSIFGFSGAASAACTTVEHVSATKAEHVLKAEECLWTSDTRYVLFMHKDGTLDLTDKRFPGHPVLWEANIEQPQPGSTAVLQNDGNFVVKDPTGKELWRAPSKTSGEKTDYFLALGKKGKLELYKGVTLQDPNHMLVWASEDNQASDRNGECQCHITNSDGSPGKASGEDFSVCGLMVCRSTCAAKKDYFGDALIGTYKHGSGKCKAF</sequence>
<organism evidence="3 4">
    <name type="scientific">Dongia sedimenti</name>
    <dbReference type="NCBI Taxonomy" id="3064282"/>
    <lineage>
        <taxon>Bacteria</taxon>
        <taxon>Pseudomonadati</taxon>
        <taxon>Pseudomonadota</taxon>
        <taxon>Alphaproteobacteria</taxon>
        <taxon>Rhodospirillales</taxon>
        <taxon>Dongiaceae</taxon>
        <taxon>Dongia</taxon>
    </lineage>
</organism>
<proteinExistence type="predicted"/>
<feature type="signal peptide" evidence="1">
    <location>
        <begin position="1"/>
        <end position="22"/>
    </location>
</feature>
<dbReference type="EMBL" id="JAUYVI010000002">
    <property type="protein sequence ID" value="MDQ7247042.1"/>
    <property type="molecule type" value="Genomic_DNA"/>
</dbReference>
<dbReference type="SUPFAM" id="SSF51110">
    <property type="entry name" value="alpha-D-mannose-specific plant lectins"/>
    <property type="match status" value="1"/>
</dbReference>
<comment type="caution">
    <text evidence="3">The sequence shown here is derived from an EMBL/GenBank/DDBJ whole genome shotgun (WGS) entry which is preliminary data.</text>
</comment>
<dbReference type="RefSeq" id="WP_379954452.1">
    <property type="nucleotide sequence ID" value="NZ_JAUYVI010000002.1"/>
</dbReference>
<keyword evidence="1" id="KW-0732">Signal</keyword>
<name>A0ABU0YH45_9PROT</name>
<keyword evidence="4" id="KW-1185">Reference proteome</keyword>
<evidence type="ECO:0000313" key="4">
    <source>
        <dbReference type="Proteomes" id="UP001230156"/>
    </source>
</evidence>
<evidence type="ECO:0000313" key="3">
    <source>
        <dbReference type="EMBL" id="MDQ7247042.1"/>
    </source>
</evidence>
<evidence type="ECO:0000256" key="1">
    <source>
        <dbReference type="SAM" id="SignalP"/>
    </source>
</evidence>
<dbReference type="Proteomes" id="UP001230156">
    <property type="component" value="Unassembled WGS sequence"/>
</dbReference>
<reference evidence="4" key="1">
    <citation type="submission" date="2023-08" db="EMBL/GenBank/DDBJ databases">
        <title>Rhodospirillaceae gen. nov., a novel taxon isolated from the Yangtze River Yuezi River estuary sludge.</title>
        <authorList>
            <person name="Ruan L."/>
        </authorList>
    </citation>
    <scope>NUCLEOTIDE SEQUENCE [LARGE SCALE GENOMIC DNA]</scope>
    <source>
        <strain evidence="4">R-7</strain>
    </source>
</reference>
<feature type="domain" description="Bulb-type lectin" evidence="2">
    <location>
        <begin position="30"/>
        <end position="146"/>
    </location>
</feature>
<feature type="chain" id="PRO_5045684883" description="Bulb-type lectin domain-containing protein" evidence="1">
    <location>
        <begin position="23"/>
        <end position="218"/>
    </location>
</feature>
<dbReference type="InterPro" id="IPR036426">
    <property type="entry name" value="Bulb-type_lectin_dom_sf"/>
</dbReference>
<protein>
    <recommendedName>
        <fullName evidence="2">Bulb-type lectin domain-containing protein</fullName>
    </recommendedName>
</protein>
<dbReference type="PROSITE" id="PS50927">
    <property type="entry name" value="BULB_LECTIN"/>
    <property type="match status" value="1"/>
</dbReference>
<dbReference type="PROSITE" id="PS51257">
    <property type="entry name" value="PROKAR_LIPOPROTEIN"/>
    <property type="match status" value="1"/>
</dbReference>
<accession>A0ABU0YH45</accession>
<dbReference type="InterPro" id="IPR001480">
    <property type="entry name" value="Bulb-type_lectin_dom"/>
</dbReference>
<gene>
    <name evidence="3" type="ORF">Q8A70_05170</name>
</gene>
<evidence type="ECO:0000259" key="2">
    <source>
        <dbReference type="PROSITE" id="PS50927"/>
    </source>
</evidence>